<dbReference type="InterPro" id="IPR007461">
    <property type="entry name" value="Ysc84_actin-binding"/>
</dbReference>
<dbReference type="Proteomes" id="UP001169027">
    <property type="component" value="Unassembled WGS sequence"/>
</dbReference>
<comment type="caution">
    <text evidence="2">The sequence shown here is derived from an EMBL/GenBank/DDBJ whole genome shotgun (WGS) entry which is preliminary data.</text>
</comment>
<evidence type="ECO:0000313" key="2">
    <source>
        <dbReference type="EMBL" id="MDO1534378.1"/>
    </source>
</evidence>
<evidence type="ECO:0000259" key="1">
    <source>
        <dbReference type="Pfam" id="PF04366"/>
    </source>
</evidence>
<dbReference type="InterPro" id="IPR051702">
    <property type="entry name" value="SH3_domain_YSC84-like"/>
</dbReference>
<keyword evidence="3" id="KW-1185">Reference proteome</keyword>
<name>A0ABT8S7D5_9BURK</name>
<dbReference type="RefSeq" id="WP_301811985.1">
    <property type="nucleotide sequence ID" value="NZ_JAUJZH010000013.1"/>
</dbReference>
<organism evidence="2 3">
    <name type="scientific">Variovorax ginsengisoli</name>
    <dbReference type="NCBI Taxonomy" id="363844"/>
    <lineage>
        <taxon>Bacteria</taxon>
        <taxon>Pseudomonadati</taxon>
        <taxon>Pseudomonadota</taxon>
        <taxon>Betaproteobacteria</taxon>
        <taxon>Burkholderiales</taxon>
        <taxon>Comamonadaceae</taxon>
        <taxon>Variovorax</taxon>
    </lineage>
</organism>
<proteinExistence type="predicted"/>
<feature type="domain" description="Ysc84 actin-binding" evidence="1">
    <location>
        <begin position="165"/>
        <end position="283"/>
    </location>
</feature>
<dbReference type="Pfam" id="PF04366">
    <property type="entry name" value="Ysc84"/>
    <property type="match status" value="1"/>
</dbReference>
<reference evidence="2" key="1">
    <citation type="submission" date="2023-06" db="EMBL/GenBank/DDBJ databases">
        <authorList>
            <person name="Jiang Y."/>
            <person name="Liu Q."/>
        </authorList>
    </citation>
    <scope>NUCLEOTIDE SEQUENCE</scope>
    <source>
        <strain evidence="2">CGMCC 1.12090</strain>
    </source>
</reference>
<gene>
    <name evidence="2" type="ORF">Q2T77_18985</name>
</gene>
<dbReference type="CDD" id="cd11524">
    <property type="entry name" value="SYLF"/>
    <property type="match status" value="1"/>
</dbReference>
<dbReference type="PANTHER" id="PTHR15629">
    <property type="entry name" value="SH3YL1 PROTEIN"/>
    <property type="match status" value="1"/>
</dbReference>
<protein>
    <submittedName>
        <fullName evidence="2">Lipid-binding SYLF domain-containing protein</fullName>
    </submittedName>
</protein>
<accession>A0ABT8S7D5</accession>
<sequence>MAESELDRAQASPPSAAYDLTQVNPPDVALSTIGAVIERAIGGERHASLFLELHMNPARRCVIVSGAALGLAAALGGLPVRAADDDSAAAAWVRKAEATVNAFAQNPDLGDFRQALAQAKAVLIFPQIVKAAELVGGSAGKGTLLVRDPETGAWAGPVFYSMVSASIGLQVGASTTQTVLVVRTQKALQALYEGKVKLGSDASASFSLWKKGVTGSASLDSAFVAYSTVQGVFMGLAMDGSVIDIDDALNRAYYGEAVSASQVLVEGKTRNPAAAGLRNALKRVAKLDL</sequence>
<dbReference type="EMBL" id="JAUKVY010000013">
    <property type="protein sequence ID" value="MDO1534378.1"/>
    <property type="molecule type" value="Genomic_DNA"/>
</dbReference>
<dbReference type="PANTHER" id="PTHR15629:SF2">
    <property type="entry name" value="SH3 DOMAIN-CONTAINING YSC84-LIKE PROTEIN 1"/>
    <property type="match status" value="1"/>
</dbReference>
<evidence type="ECO:0000313" key="3">
    <source>
        <dbReference type="Proteomes" id="UP001169027"/>
    </source>
</evidence>